<feature type="signal peptide" evidence="7">
    <location>
        <begin position="1"/>
        <end position="38"/>
    </location>
</feature>
<evidence type="ECO:0000256" key="1">
    <source>
        <dbReference type="ARBA" id="ARBA00009431"/>
    </source>
</evidence>
<dbReference type="InterPro" id="IPR001563">
    <property type="entry name" value="Peptidase_S10"/>
</dbReference>
<dbReference type="InterPro" id="IPR029058">
    <property type="entry name" value="AB_hydrolase_fold"/>
</dbReference>
<gene>
    <name evidence="8" type="ORF">V5799_023791</name>
</gene>
<dbReference type="GO" id="GO:0006508">
    <property type="term" value="P:proteolysis"/>
    <property type="evidence" value="ECO:0007669"/>
    <property type="project" value="UniProtKB-KW"/>
</dbReference>
<dbReference type="SUPFAM" id="SSF53474">
    <property type="entry name" value="alpha/beta-Hydrolases"/>
    <property type="match status" value="1"/>
</dbReference>
<evidence type="ECO:0000256" key="2">
    <source>
        <dbReference type="ARBA" id="ARBA00022645"/>
    </source>
</evidence>
<name>A0AAQ4FI97_AMBAM</name>
<evidence type="ECO:0000256" key="3">
    <source>
        <dbReference type="ARBA" id="ARBA00022670"/>
    </source>
</evidence>
<comment type="similarity">
    <text evidence="1">Belongs to the peptidase S10 family.</text>
</comment>
<dbReference type="PANTHER" id="PTHR11802:SF472">
    <property type="entry name" value="SERINE CARBOXYPEPTIDASE CPVL-RELATED"/>
    <property type="match status" value="1"/>
</dbReference>
<feature type="chain" id="PRO_5043036939" description="Serine carboxypeptidase" evidence="7">
    <location>
        <begin position="39"/>
        <end position="499"/>
    </location>
</feature>
<proteinExistence type="inferred from homology"/>
<evidence type="ECO:0000313" key="8">
    <source>
        <dbReference type="EMBL" id="KAK8786431.1"/>
    </source>
</evidence>
<dbReference type="AlphaFoldDB" id="A0AAQ4FI97"/>
<dbReference type="Pfam" id="PF00450">
    <property type="entry name" value="Peptidase_S10"/>
    <property type="match status" value="1"/>
</dbReference>
<sequence>MSCSNKPSWSGGGAPTLAMLRLAVALLLVAMVLRSADASPDWHQRGGRRRQQQQQRKEELPLYLTPYVAKGRVRDARERSRVSSIRGSPDVESYAGFVTVREQQQNHLFFWFFPAIKKHPSSPAPVVLWLQGGPGTPSLMGALVEHGPLRASPDGTAGFRAHTWAHEASVLYVDQPVGAGFSHTRDGVEDHWYCANASDAAADLYEFMGQFCVVFPHCHQADFFIAAEGYAAKFALTLATMLNMIRDDDSIPRLTGLILASPFVDPENQVDNSELLHQTGFLTNVQAALLWEDYHRAFLLMRRGNYTAAKQLMDDIIDGNPRVATTLFGNMTGLRQTYDMDLTEPPAIFAAYEAFAERSEVRRALHVGRRLNFVADGEAVRHGMYADLLVSYKHQLADLLDQDLKVLVYCGQKDLAVPFSSVERFMKTVTWKGQREYATSTRFPWRMATDQVLGYYRHVHNYTEVLVRGAGHMVAYDKPRELLALIERFIFGLPIEDVR</sequence>
<keyword evidence="3" id="KW-0645">Protease</keyword>
<keyword evidence="5" id="KW-0378">Hydrolase</keyword>
<keyword evidence="9" id="KW-1185">Reference proteome</keyword>
<keyword evidence="2" id="KW-0121">Carboxypeptidase</keyword>
<reference evidence="8 9" key="1">
    <citation type="journal article" date="2023" name="Arcadia Sci">
        <title>De novo assembly of a long-read Amblyomma americanum tick genome.</title>
        <authorList>
            <person name="Chou S."/>
            <person name="Poskanzer K.E."/>
            <person name="Rollins M."/>
            <person name="Thuy-Boun P.S."/>
        </authorList>
    </citation>
    <scope>NUCLEOTIDE SEQUENCE [LARGE SCALE GENOMIC DNA]</scope>
    <source>
        <strain evidence="8">F_SG_1</strain>
        <tissue evidence="8">Salivary glands</tissue>
    </source>
</reference>
<dbReference type="Gene3D" id="3.40.50.1820">
    <property type="entry name" value="alpha/beta hydrolase"/>
    <property type="match status" value="1"/>
</dbReference>
<dbReference type="PRINTS" id="PR00724">
    <property type="entry name" value="CRBOXYPTASEC"/>
</dbReference>
<evidence type="ECO:0008006" key="10">
    <source>
        <dbReference type="Google" id="ProtNLM"/>
    </source>
</evidence>
<dbReference type="PANTHER" id="PTHR11802">
    <property type="entry name" value="SERINE PROTEASE FAMILY S10 SERINE CARBOXYPEPTIDASE"/>
    <property type="match status" value="1"/>
</dbReference>
<accession>A0AAQ4FI97</accession>
<dbReference type="Proteomes" id="UP001321473">
    <property type="component" value="Unassembled WGS sequence"/>
</dbReference>
<dbReference type="EMBL" id="JARKHS020002757">
    <property type="protein sequence ID" value="KAK8786431.1"/>
    <property type="molecule type" value="Genomic_DNA"/>
</dbReference>
<evidence type="ECO:0000256" key="5">
    <source>
        <dbReference type="ARBA" id="ARBA00022801"/>
    </source>
</evidence>
<comment type="caution">
    <text evidence="8">The sequence shown here is derived from an EMBL/GenBank/DDBJ whole genome shotgun (WGS) entry which is preliminary data.</text>
</comment>
<organism evidence="8 9">
    <name type="scientific">Amblyomma americanum</name>
    <name type="common">Lone star tick</name>
    <dbReference type="NCBI Taxonomy" id="6943"/>
    <lineage>
        <taxon>Eukaryota</taxon>
        <taxon>Metazoa</taxon>
        <taxon>Ecdysozoa</taxon>
        <taxon>Arthropoda</taxon>
        <taxon>Chelicerata</taxon>
        <taxon>Arachnida</taxon>
        <taxon>Acari</taxon>
        <taxon>Parasitiformes</taxon>
        <taxon>Ixodida</taxon>
        <taxon>Ixodoidea</taxon>
        <taxon>Ixodidae</taxon>
        <taxon>Amblyomminae</taxon>
        <taxon>Amblyomma</taxon>
    </lineage>
</organism>
<evidence type="ECO:0000256" key="4">
    <source>
        <dbReference type="ARBA" id="ARBA00022729"/>
    </source>
</evidence>
<keyword evidence="4 7" id="KW-0732">Signal</keyword>
<evidence type="ECO:0000256" key="7">
    <source>
        <dbReference type="SAM" id="SignalP"/>
    </source>
</evidence>
<dbReference type="GO" id="GO:0004185">
    <property type="term" value="F:serine-type carboxypeptidase activity"/>
    <property type="evidence" value="ECO:0007669"/>
    <property type="project" value="InterPro"/>
</dbReference>
<protein>
    <recommendedName>
        <fullName evidence="10">Serine carboxypeptidase</fullName>
    </recommendedName>
</protein>
<evidence type="ECO:0000256" key="6">
    <source>
        <dbReference type="ARBA" id="ARBA00023180"/>
    </source>
</evidence>
<keyword evidence="6" id="KW-0325">Glycoprotein</keyword>
<evidence type="ECO:0000313" key="9">
    <source>
        <dbReference type="Proteomes" id="UP001321473"/>
    </source>
</evidence>